<evidence type="ECO:0000256" key="4">
    <source>
        <dbReference type="ARBA" id="ARBA00023159"/>
    </source>
</evidence>
<dbReference type="InterPro" id="IPR011598">
    <property type="entry name" value="bHLH_dom"/>
</dbReference>
<dbReference type="InterPro" id="IPR025610">
    <property type="entry name" value="MYC/MYB_N"/>
</dbReference>
<organism evidence="9 10">
    <name type="scientific">Rhynchospora breviuscula</name>
    <dbReference type="NCBI Taxonomy" id="2022672"/>
    <lineage>
        <taxon>Eukaryota</taxon>
        <taxon>Viridiplantae</taxon>
        <taxon>Streptophyta</taxon>
        <taxon>Embryophyta</taxon>
        <taxon>Tracheophyta</taxon>
        <taxon>Spermatophyta</taxon>
        <taxon>Magnoliopsida</taxon>
        <taxon>Liliopsida</taxon>
        <taxon>Poales</taxon>
        <taxon>Cyperaceae</taxon>
        <taxon>Cyperoideae</taxon>
        <taxon>Rhynchosporeae</taxon>
        <taxon>Rhynchospora</taxon>
    </lineage>
</organism>
<keyword evidence="10" id="KW-1185">Reference proteome</keyword>
<evidence type="ECO:0000256" key="5">
    <source>
        <dbReference type="ARBA" id="ARBA00023163"/>
    </source>
</evidence>
<proteinExistence type="inferred from homology"/>
<keyword evidence="5" id="KW-0804">Transcription</keyword>
<evidence type="ECO:0000256" key="7">
    <source>
        <dbReference type="SAM" id="MobiDB-lite"/>
    </source>
</evidence>
<dbReference type="EMBL" id="JAMQYH010000001">
    <property type="protein sequence ID" value="KAJ1702327.1"/>
    <property type="molecule type" value="Genomic_DNA"/>
</dbReference>
<evidence type="ECO:0000256" key="2">
    <source>
        <dbReference type="ARBA" id="ARBA00005510"/>
    </source>
</evidence>
<keyword evidence="6" id="KW-0539">Nucleus</keyword>
<dbReference type="PROSITE" id="PS50888">
    <property type="entry name" value="BHLH"/>
    <property type="match status" value="1"/>
</dbReference>
<comment type="caution">
    <text evidence="9">The sequence shown here is derived from an EMBL/GenBank/DDBJ whole genome shotgun (WGS) entry which is preliminary data.</text>
</comment>
<dbReference type="AlphaFoldDB" id="A0A9Q0HXP5"/>
<dbReference type="Pfam" id="PF14215">
    <property type="entry name" value="bHLH-MYC_N"/>
    <property type="match status" value="1"/>
</dbReference>
<dbReference type="GO" id="GO:0005634">
    <property type="term" value="C:nucleus"/>
    <property type="evidence" value="ECO:0007669"/>
    <property type="project" value="UniProtKB-SubCell"/>
</dbReference>
<dbReference type="Pfam" id="PF00010">
    <property type="entry name" value="HLH"/>
    <property type="match status" value="1"/>
</dbReference>
<dbReference type="InterPro" id="IPR054502">
    <property type="entry name" value="bHLH-TF_ACT-like_plant"/>
</dbReference>
<feature type="region of interest" description="Disordered" evidence="7">
    <location>
        <begin position="174"/>
        <end position="207"/>
    </location>
</feature>
<accession>A0A9Q0HXP5</accession>
<dbReference type="OrthoDB" id="690068at2759"/>
<dbReference type="SUPFAM" id="SSF47459">
    <property type="entry name" value="HLH, helix-loop-helix DNA-binding domain"/>
    <property type="match status" value="1"/>
</dbReference>
<dbReference type="PANTHER" id="PTHR46266:SF3">
    <property type="entry name" value="TRANSCRIPTION FACTOR EGL1"/>
    <property type="match status" value="1"/>
</dbReference>
<sequence>MPRVAQEDSIERHVRMPLLFYHIISYCYPERCRHQFRWDITHNLLGFQHGTYRDDADYSTIFATAYAQWAPNALADRQLEERPWTATDTLKEAYTSRGGRVTHPTERPTPDQSEGNSALKNALHALGLVVKKGCRRVGKAILTNCRAQLEDASMPFRMEDLLEQRGLATKIEEIPDSGDESSSGHPTVPTNLQAEDIVQPDGRLNSGRLDDILGPRLSVPTQVTASGPTPSMHSASASTSQFAGMSQDPTGIFAAHIPVYHHHPPFTFASFGMPSFTVPSYASSSFTVPAYCTPSTVPSFGTPLGSMGGTDSFTTLLQTAVDDKGQYVPLGTPQEVGQDDSSLARAIKLNLCYTAKMEAPGAYQEEVQQQRFRRQLAAVVRNFQWSYAIFWSISTTQPEVLVWSSGYYNGDIKTRKTTQPMEFKADEMGLERSEQLRELYISLSAGDTNQQCKRPSASLSPEDLTDTEWYYLVCMSFTFGPGRGLPGKAMASNEQIWLCNAQFADSKTFTRSLLAKSASIQTVVCVPFMSGVLELGTTEMVLEDQALIKHITTSFWEISFPVCTEQSISSPPFPERDEENNMIDTVISPIALFSLPTDNASKEAEELHPNIYEDLNIDSPDDSWKDPTNTQQMSGSFGFNTELIDDEFSNGVNGSLIPSECVFPKAAFDILTEKTELDLVSLDLDGDASYYAKTLVSILKNSKELNSFSRNLIGGCDSSFVVWRKSFVAEKVVAGASQKLLKKVLSGGTWINGDCVKGVQEGVGLQSQVWKSRVDVSASHVMSERRRREKLNEKFVALRSIVPSISKVDKASILGDTIEYVKELEHRVEELESCRELFDHESRALRKNNPDLAERTSDNYCVKAMSNGKKKSLSKRKMRDIDEAEAEHHWVFSKDGHLDINVTMSDQEALLVLHCQWREFLLLEILEAIGNLHLDPVSVQSSVSESILALTIKAKFIKSVVASPGMIKQSLQRVVGKC</sequence>
<dbReference type="Gene3D" id="4.10.280.10">
    <property type="entry name" value="Helix-loop-helix DNA-binding domain"/>
    <property type="match status" value="1"/>
</dbReference>
<evidence type="ECO:0000256" key="1">
    <source>
        <dbReference type="ARBA" id="ARBA00004123"/>
    </source>
</evidence>
<protein>
    <recommendedName>
        <fullName evidence="8">BHLH domain-containing protein</fullName>
    </recommendedName>
</protein>
<keyword evidence="3" id="KW-0805">Transcription regulation</keyword>
<dbReference type="Proteomes" id="UP001151287">
    <property type="component" value="Unassembled WGS sequence"/>
</dbReference>
<dbReference type="PANTHER" id="PTHR46266">
    <property type="entry name" value="TRANSCRIPTION FACTOR TT8"/>
    <property type="match status" value="1"/>
</dbReference>
<evidence type="ECO:0000256" key="6">
    <source>
        <dbReference type="ARBA" id="ARBA00023242"/>
    </source>
</evidence>
<evidence type="ECO:0000313" key="9">
    <source>
        <dbReference type="EMBL" id="KAJ1702327.1"/>
    </source>
</evidence>
<feature type="domain" description="BHLH" evidence="8">
    <location>
        <begin position="775"/>
        <end position="824"/>
    </location>
</feature>
<reference evidence="9" key="1">
    <citation type="journal article" date="2022" name="Cell">
        <title>Repeat-based holocentromeres influence genome architecture and karyotype evolution.</title>
        <authorList>
            <person name="Hofstatter P.G."/>
            <person name="Thangavel G."/>
            <person name="Lux T."/>
            <person name="Neumann P."/>
            <person name="Vondrak T."/>
            <person name="Novak P."/>
            <person name="Zhang M."/>
            <person name="Costa L."/>
            <person name="Castellani M."/>
            <person name="Scott A."/>
            <person name="Toegelov H."/>
            <person name="Fuchs J."/>
            <person name="Mata-Sucre Y."/>
            <person name="Dias Y."/>
            <person name="Vanzela A.L.L."/>
            <person name="Huettel B."/>
            <person name="Almeida C.C.S."/>
            <person name="Simkova H."/>
            <person name="Souza G."/>
            <person name="Pedrosa-Harand A."/>
            <person name="Macas J."/>
            <person name="Mayer K.F.X."/>
            <person name="Houben A."/>
            <person name="Marques A."/>
        </authorList>
    </citation>
    <scope>NUCLEOTIDE SEQUENCE</scope>
    <source>
        <strain evidence="9">RhyBre1mFocal</strain>
    </source>
</reference>
<evidence type="ECO:0000313" key="10">
    <source>
        <dbReference type="Proteomes" id="UP001151287"/>
    </source>
</evidence>
<evidence type="ECO:0000259" key="8">
    <source>
        <dbReference type="PROSITE" id="PS50888"/>
    </source>
</evidence>
<feature type="region of interest" description="Disordered" evidence="7">
    <location>
        <begin position="91"/>
        <end position="116"/>
    </location>
</feature>
<evidence type="ECO:0000256" key="3">
    <source>
        <dbReference type="ARBA" id="ARBA00023015"/>
    </source>
</evidence>
<feature type="compositionally biased region" description="Polar residues" evidence="7">
    <location>
        <begin position="180"/>
        <end position="193"/>
    </location>
</feature>
<name>A0A9Q0HXP5_9POAL</name>
<dbReference type="GO" id="GO:0046983">
    <property type="term" value="F:protein dimerization activity"/>
    <property type="evidence" value="ECO:0007669"/>
    <property type="project" value="InterPro"/>
</dbReference>
<gene>
    <name evidence="9" type="ORF">LUZ63_002106</name>
</gene>
<keyword evidence="4" id="KW-0010">Activator</keyword>
<dbReference type="InterPro" id="IPR036638">
    <property type="entry name" value="HLH_DNA-bd_sf"/>
</dbReference>
<dbReference type="CDD" id="cd11451">
    <property type="entry name" value="bHLH_AtTT8_like"/>
    <property type="match status" value="1"/>
</dbReference>
<comment type="similarity">
    <text evidence="2">Belongs to the bHLH protein family.</text>
</comment>
<comment type="subcellular location">
    <subcellularLocation>
        <location evidence="1">Nucleus</location>
    </subcellularLocation>
</comment>
<dbReference type="Pfam" id="PF22754">
    <property type="entry name" value="bHLH-TF_ACT-like_plant"/>
    <property type="match status" value="1"/>
</dbReference>
<dbReference type="SMART" id="SM00353">
    <property type="entry name" value="HLH"/>
    <property type="match status" value="1"/>
</dbReference>